<dbReference type="Proteomes" id="UP000249723">
    <property type="component" value="Unassembled WGS sequence"/>
</dbReference>
<keyword evidence="3" id="KW-1185">Reference proteome</keyword>
<protein>
    <submittedName>
        <fullName evidence="2">BZ3500_MvSof-1268-A1-R1_Chr1-1g01198 protein</fullName>
    </submittedName>
</protein>
<evidence type="ECO:0000256" key="1">
    <source>
        <dbReference type="SAM" id="SignalP"/>
    </source>
</evidence>
<sequence>MLLSFSQILALGASFGSIQAVVAAPTPGSVDDSATAKSCKSAQYFNKRTKSCLPCTSKFTNALTCTESEATSCSRGKLDDGKCQLRTSCSGPCYVSPQDGFTCIACPDSKASRCDSTGKSVACNIGTPVNGKCAAVTCTGAILRDLPRCQCTQSTECEYGVVTKGKCVAFKCPPNTANTADAGFKPQMSCQQEQQLLVRLITCCKTILVALTSTPKVKAPSRDACAESSFNTVAVQTGTACCSDIYTASCAPSLAPLKCKPDAVLNTIGNHCVLPVAVSQYGNNTSKTSGVTPTGGYPVTYMQWGSNPVTSYDSCASFAAKQSPSNDRGQTLFFWNGSSCWVQSRSSYVSSKFAKGSYSLNIFGHCRNTAKSAPATDAYHHGIDCGDVTAKI</sequence>
<gene>
    <name evidence="2" type="ORF">BZ3500_MVSOF-1268-A1-R1_CHR1-1G01198</name>
</gene>
<name>A0A2X0ME23_9BASI</name>
<dbReference type="EMBL" id="FMWP01000013">
    <property type="protein sequence ID" value="SCZ89465.1"/>
    <property type="molecule type" value="Genomic_DNA"/>
</dbReference>
<dbReference type="STRING" id="289078.A0A2X0ME23"/>
<feature type="chain" id="PRO_5030060343" evidence="1">
    <location>
        <begin position="24"/>
        <end position="392"/>
    </location>
</feature>
<feature type="signal peptide" evidence="1">
    <location>
        <begin position="1"/>
        <end position="23"/>
    </location>
</feature>
<evidence type="ECO:0000313" key="2">
    <source>
        <dbReference type="EMBL" id="SCZ89465.1"/>
    </source>
</evidence>
<organism evidence="2 3">
    <name type="scientific">Microbotryum saponariae</name>
    <dbReference type="NCBI Taxonomy" id="289078"/>
    <lineage>
        <taxon>Eukaryota</taxon>
        <taxon>Fungi</taxon>
        <taxon>Dikarya</taxon>
        <taxon>Basidiomycota</taxon>
        <taxon>Pucciniomycotina</taxon>
        <taxon>Microbotryomycetes</taxon>
        <taxon>Microbotryales</taxon>
        <taxon>Microbotryaceae</taxon>
        <taxon>Microbotryum</taxon>
    </lineage>
</organism>
<proteinExistence type="predicted"/>
<reference evidence="3" key="1">
    <citation type="submission" date="2016-10" db="EMBL/GenBank/DDBJ databases">
        <authorList>
            <person name="Jeantristanb JTB J.-T."/>
            <person name="Ricardo R."/>
        </authorList>
    </citation>
    <scope>NUCLEOTIDE SEQUENCE [LARGE SCALE GENOMIC DNA]</scope>
</reference>
<dbReference type="AlphaFoldDB" id="A0A2X0ME23"/>
<accession>A0A2X0ME23</accession>
<evidence type="ECO:0000313" key="3">
    <source>
        <dbReference type="Proteomes" id="UP000249723"/>
    </source>
</evidence>
<keyword evidence="1" id="KW-0732">Signal</keyword>
<dbReference type="OrthoDB" id="2534139at2759"/>